<comment type="caution">
    <text evidence="2">The sequence shown here is derived from an EMBL/GenBank/DDBJ whole genome shotgun (WGS) entry which is preliminary data.</text>
</comment>
<protein>
    <submittedName>
        <fullName evidence="2">Uncharacterized protein</fullName>
    </submittedName>
</protein>
<proteinExistence type="predicted"/>
<evidence type="ECO:0000256" key="1">
    <source>
        <dbReference type="SAM" id="MobiDB-lite"/>
    </source>
</evidence>
<evidence type="ECO:0000313" key="3">
    <source>
        <dbReference type="Proteomes" id="UP001196413"/>
    </source>
</evidence>
<sequence length="57" mass="6358">MVDDIDTTVANRKRRTGSSSRPLSCLESAISNQLTVQDNYGLLYCAETVKQLKHICN</sequence>
<gene>
    <name evidence="2" type="ORF">KIN20_018311</name>
</gene>
<dbReference type="EMBL" id="JAHQIW010003645">
    <property type="protein sequence ID" value="KAJ1359548.1"/>
    <property type="molecule type" value="Genomic_DNA"/>
</dbReference>
<evidence type="ECO:0000313" key="2">
    <source>
        <dbReference type="EMBL" id="KAJ1359548.1"/>
    </source>
</evidence>
<organism evidence="2 3">
    <name type="scientific">Parelaphostrongylus tenuis</name>
    <name type="common">Meningeal worm</name>
    <dbReference type="NCBI Taxonomy" id="148309"/>
    <lineage>
        <taxon>Eukaryota</taxon>
        <taxon>Metazoa</taxon>
        <taxon>Ecdysozoa</taxon>
        <taxon>Nematoda</taxon>
        <taxon>Chromadorea</taxon>
        <taxon>Rhabditida</taxon>
        <taxon>Rhabditina</taxon>
        <taxon>Rhabditomorpha</taxon>
        <taxon>Strongyloidea</taxon>
        <taxon>Metastrongylidae</taxon>
        <taxon>Parelaphostrongylus</taxon>
    </lineage>
</organism>
<dbReference type="AlphaFoldDB" id="A0AAD5QPF3"/>
<dbReference type="Proteomes" id="UP001196413">
    <property type="component" value="Unassembled WGS sequence"/>
</dbReference>
<name>A0AAD5QPF3_PARTN</name>
<keyword evidence="3" id="KW-1185">Reference proteome</keyword>
<accession>A0AAD5QPF3</accession>
<reference evidence="2" key="1">
    <citation type="submission" date="2021-06" db="EMBL/GenBank/DDBJ databases">
        <title>Parelaphostrongylus tenuis whole genome reference sequence.</title>
        <authorList>
            <person name="Garwood T.J."/>
            <person name="Larsen P.A."/>
            <person name="Fountain-Jones N.M."/>
            <person name="Garbe J.R."/>
            <person name="Macchietto M.G."/>
            <person name="Kania S.A."/>
            <person name="Gerhold R.W."/>
            <person name="Richards J.E."/>
            <person name="Wolf T.M."/>
        </authorList>
    </citation>
    <scope>NUCLEOTIDE SEQUENCE</scope>
    <source>
        <strain evidence="2">MNPRO001-30</strain>
        <tissue evidence="2">Meninges</tissue>
    </source>
</reference>
<feature type="region of interest" description="Disordered" evidence="1">
    <location>
        <begin position="1"/>
        <end position="22"/>
    </location>
</feature>